<keyword evidence="2" id="KW-0238">DNA-binding</keyword>
<accession>A0A3S3R8J0</accession>
<dbReference type="PANTHER" id="PTHR30204:SF67">
    <property type="entry name" value="HTH-TYPE TRANSCRIPTIONAL REGULATOR MLRA-RELATED"/>
    <property type="match status" value="1"/>
</dbReference>
<dbReference type="CDD" id="cd01104">
    <property type="entry name" value="HTH_MlrA-CarA"/>
    <property type="match status" value="1"/>
</dbReference>
<reference evidence="5 6" key="1">
    <citation type="submission" date="2018-11" db="EMBL/GenBank/DDBJ databases">
        <title>Photobacterium sp. BEI247 sp. nov., a marine bacterium isolated from Yongle Blue Hole in the South China Sea.</title>
        <authorList>
            <person name="Wang X."/>
        </authorList>
    </citation>
    <scope>NUCLEOTIDE SEQUENCE [LARGE SCALE GENOMIC DNA]</scope>
    <source>
        <strain evidence="6">BEI247</strain>
    </source>
</reference>
<dbReference type="EMBL" id="RJLM01000005">
    <property type="protein sequence ID" value="RWX54933.1"/>
    <property type="molecule type" value="Genomic_DNA"/>
</dbReference>
<dbReference type="OrthoDB" id="9800334at2"/>
<dbReference type="PANTHER" id="PTHR30204">
    <property type="entry name" value="REDOX-CYCLING DRUG-SENSING TRANSCRIPTIONAL ACTIVATOR SOXR"/>
    <property type="match status" value="1"/>
</dbReference>
<evidence type="ECO:0000256" key="3">
    <source>
        <dbReference type="ARBA" id="ARBA00023163"/>
    </source>
</evidence>
<dbReference type="SUPFAM" id="SSF46955">
    <property type="entry name" value="Putative DNA-binding domain"/>
    <property type="match status" value="1"/>
</dbReference>
<dbReference type="PROSITE" id="PS50937">
    <property type="entry name" value="HTH_MERR_2"/>
    <property type="match status" value="1"/>
</dbReference>
<protein>
    <submittedName>
        <fullName evidence="5">MerR family transcriptional regulator</fullName>
    </submittedName>
</protein>
<evidence type="ECO:0000256" key="1">
    <source>
        <dbReference type="ARBA" id="ARBA00023015"/>
    </source>
</evidence>
<keyword evidence="1" id="KW-0805">Transcription regulation</keyword>
<dbReference type="InterPro" id="IPR000551">
    <property type="entry name" value="MerR-type_HTH_dom"/>
</dbReference>
<dbReference type="GO" id="GO:0003677">
    <property type="term" value="F:DNA binding"/>
    <property type="evidence" value="ECO:0007669"/>
    <property type="project" value="UniProtKB-KW"/>
</dbReference>
<organism evidence="5 6">
    <name type="scientific">Photobacterium chitinilyticum</name>
    <dbReference type="NCBI Taxonomy" id="2485123"/>
    <lineage>
        <taxon>Bacteria</taxon>
        <taxon>Pseudomonadati</taxon>
        <taxon>Pseudomonadota</taxon>
        <taxon>Gammaproteobacteria</taxon>
        <taxon>Vibrionales</taxon>
        <taxon>Vibrionaceae</taxon>
        <taxon>Photobacterium</taxon>
    </lineage>
</organism>
<evidence type="ECO:0000259" key="4">
    <source>
        <dbReference type="PROSITE" id="PS50937"/>
    </source>
</evidence>
<name>A0A3S3R8J0_9GAMM</name>
<feature type="domain" description="HTH merR-type" evidence="4">
    <location>
        <begin position="7"/>
        <end position="76"/>
    </location>
</feature>
<evidence type="ECO:0000313" key="5">
    <source>
        <dbReference type="EMBL" id="RWX54933.1"/>
    </source>
</evidence>
<dbReference type="Proteomes" id="UP000287563">
    <property type="component" value="Unassembled WGS sequence"/>
</dbReference>
<gene>
    <name evidence="5" type="ORF">EDI28_14415</name>
</gene>
<dbReference type="RefSeq" id="WP_128784558.1">
    <property type="nucleotide sequence ID" value="NZ_JAKJSG010000050.1"/>
</dbReference>
<dbReference type="InterPro" id="IPR009061">
    <property type="entry name" value="DNA-bd_dom_put_sf"/>
</dbReference>
<evidence type="ECO:0000256" key="2">
    <source>
        <dbReference type="ARBA" id="ARBA00023125"/>
    </source>
</evidence>
<dbReference type="InterPro" id="IPR047057">
    <property type="entry name" value="MerR_fam"/>
</dbReference>
<dbReference type="SMART" id="SM00422">
    <property type="entry name" value="HTH_MERR"/>
    <property type="match status" value="1"/>
</dbReference>
<dbReference type="GO" id="GO:0003700">
    <property type="term" value="F:DNA-binding transcription factor activity"/>
    <property type="evidence" value="ECO:0007669"/>
    <property type="project" value="InterPro"/>
</dbReference>
<dbReference type="Pfam" id="PF13411">
    <property type="entry name" value="MerR_1"/>
    <property type="match status" value="1"/>
</dbReference>
<dbReference type="Gene3D" id="1.10.1660.10">
    <property type="match status" value="1"/>
</dbReference>
<evidence type="ECO:0000313" key="6">
    <source>
        <dbReference type="Proteomes" id="UP000287563"/>
    </source>
</evidence>
<keyword evidence="6" id="KW-1185">Reference proteome</keyword>
<comment type="caution">
    <text evidence="5">The sequence shown here is derived from an EMBL/GenBank/DDBJ whole genome shotgun (WGS) entry which is preliminary data.</text>
</comment>
<keyword evidence="3" id="KW-0804">Transcription</keyword>
<dbReference type="AlphaFoldDB" id="A0A3S3R8J0"/>
<proteinExistence type="predicted"/>
<sequence length="271" mass="30639">MDCEHKYYAIKDVSEITGVNSVTLRAWQRRYGLLNPMRTEKGHRLYSDDDIERIRKILTWLGKGVAIGKVRPLLDGELNVEDATNDQTDKLKAVESILTALVDCNGAKLDKLLIQLMKEYPLDVFVKHVVNHVEKEIKKPENPLVNIQLSLWQSVIMQRCIALITQAKKRSSKLCYLLSFDQPDNYRLWLQAWILTDMGYNVTVLPSIDGKLAALGATLTSLKVSRVVVFGERRISAANLVQLKLLIANTHCDYELVGSASTIHHDLLAES</sequence>